<dbReference type="AlphaFoldDB" id="A0A4Q2AGP1"/>
<dbReference type="InterPro" id="IPR036937">
    <property type="entry name" value="Adhesion_dom_fimbrial_sf"/>
</dbReference>
<proteinExistence type="predicted"/>
<dbReference type="SUPFAM" id="SSF49401">
    <property type="entry name" value="Bacterial adhesins"/>
    <property type="match status" value="1"/>
</dbReference>
<evidence type="ECO:0000256" key="2">
    <source>
        <dbReference type="SAM" id="SignalP"/>
    </source>
</evidence>
<reference evidence="4 5" key="1">
    <citation type="submission" date="2018-08" db="EMBL/GenBank/DDBJ databases">
        <title>Mountain-cultivated ginseng endophyte, Burkholderia stabilis and its activity against ginseng root rot disease.</title>
        <authorList>
            <person name="Tapan Kumar M."/>
            <person name="Bae H."/>
            <person name="Shanmugam G."/>
            <person name="Jeon J."/>
        </authorList>
    </citation>
    <scope>NUCLEOTIDE SEQUENCE [LARGE SCALE GENOMIC DNA]</scope>
    <source>
        <strain evidence="4 5">EB159</strain>
    </source>
</reference>
<accession>A0A4Q2AGP1</accession>
<evidence type="ECO:0000313" key="5">
    <source>
        <dbReference type="Proteomes" id="UP000289650"/>
    </source>
</evidence>
<evidence type="ECO:0000313" key="4">
    <source>
        <dbReference type="EMBL" id="RXV68773.1"/>
    </source>
</evidence>
<dbReference type="EMBL" id="QWEX01000002">
    <property type="protein sequence ID" value="RXV68773.1"/>
    <property type="molecule type" value="Genomic_DNA"/>
</dbReference>
<protein>
    <submittedName>
        <fullName evidence="4">Fimbrial protein</fullName>
    </submittedName>
</protein>
<evidence type="ECO:0000259" key="3">
    <source>
        <dbReference type="Pfam" id="PF00419"/>
    </source>
</evidence>
<keyword evidence="1 2" id="KW-0732">Signal</keyword>
<dbReference type="Pfam" id="PF00419">
    <property type="entry name" value="Fimbrial"/>
    <property type="match status" value="1"/>
</dbReference>
<dbReference type="InterPro" id="IPR008966">
    <property type="entry name" value="Adhesion_dom_sf"/>
</dbReference>
<dbReference type="Gene3D" id="2.60.40.3310">
    <property type="match status" value="1"/>
</dbReference>
<dbReference type="Gene3D" id="2.60.40.1090">
    <property type="entry name" value="Fimbrial-type adhesion domain"/>
    <property type="match status" value="1"/>
</dbReference>
<dbReference type="GO" id="GO:0009289">
    <property type="term" value="C:pilus"/>
    <property type="evidence" value="ECO:0007669"/>
    <property type="project" value="InterPro"/>
</dbReference>
<dbReference type="GO" id="GO:0043709">
    <property type="term" value="P:cell adhesion involved in single-species biofilm formation"/>
    <property type="evidence" value="ECO:0007669"/>
    <property type="project" value="TreeGrafter"/>
</dbReference>
<dbReference type="InterPro" id="IPR050263">
    <property type="entry name" value="Bact_Fimbrial_Adh_Pro"/>
</dbReference>
<sequence>MMKIRILFFFVTVFAIASNAFACWSVGSTTTITFPAQTISGAQDAMVPGAAVSSGATNNSLSFSIFQISSDLTCNDGSGAVGIISIPESVKKTTVSYTQNGVEHAVWESGVPGIGIAMAARLNDTADWVPIASAEQSIGTVTGSWLSFKVQLRATLVATGRVKSGSYSISVSPTSYIKQKSTAKVLRSDGLGIKGAVTVKAGSCNLTNGAKQSVLLPKVSIYSIGRQDPNGVSEGSSSPFSLGLQCDSGVKVHATMTDASNPLNSTDTLSLGAGSTASGVGIRIYRENETTPVSYGPDSAANGNSNQWYVGTAGSNGVVGLSFVAKYAKTGATITPGSVAAQSTITFSYQ</sequence>
<comment type="caution">
    <text evidence="4">The sequence shown here is derived from an EMBL/GenBank/DDBJ whole genome shotgun (WGS) entry which is preliminary data.</text>
</comment>
<evidence type="ECO:0000256" key="1">
    <source>
        <dbReference type="ARBA" id="ARBA00022729"/>
    </source>
</evidence>
<dbReference type="OrthoDB" id="8678921at2"/>
<feature type="domain" description="Fimbrial-type adhesion" evidence="3">
    <location>
        <begin position="194"/>
        <end position="350"/>
    </location>
</feature>
<gene>
    <name evidence="4" type="ORF">D1006_26980</name>
</gene>
<dbReference type="Proteomes" id="UP000289650">
    <property type="component" value="Unassembled WGS sequence"/>
</dbReference>
<dbReference type="PANTHER" id="PTHR33420:SF3">
    <property type="entry name" value="FIMBRIAL SUBUNIT ELFA"/>
    <property type="match status" value="1"/>
</dbReference>
<dbReference type="PANTHER" id="PTHR33420">
    <property type="entry name" value="FIMBRIAL SUBUNIT ELFA-RELATED"/>
    <property type="match status" value="1"/>
</dbReference>
<dbReference type="InterPro" id="IPR000259">
    <property type="entry name" value="Adhesion_dom_fimbrial"/>
</dbReference>
<feature type="signal peptide" evidence="2">
    <location>
        <begin position="1"/>
        <end position="22"/>
    </location>
</feature>
<organism evidence="4 5">
    <name type="scientific">Burkholderia stabilis</name>
    <dbReference type="NCBI Taxonomy" id="95485"/>
    <lineage>
        <taxon>Bacteria</taxon>
        <taxon>Pseudomonadati</taxon>
        <taxon>Pseudomonadota</taxon>
        <taxon>Betaproteobacteria</taxon>
        <taxon>Burkholderiales</taxon>
        <taxon>Burkholderiaceae</taxon>
        <taxon>Burkholderia</taxon>
        <taxon>Burkholderia cepacia complex</taxon>
    </lineage>
</organism>
<feature type="chain" id="PRO_5020469906" evidence="2">
    <location>
        <begin position="23"/>
        <end position="350"/>
    </location>
</feature>
<name>A0A4Q2AGP1_9BURK</name>